<protein>
    <submittedName>
        <fullName evidence="1">Uncharacterized protein</fullName>
    </submittedName>
</protein>
<organism evidence="1 2">
    <name type="scientific">Coccidioides immitis H538.4</name>
    <dbReference type="NCBI Taxonomy" id="396776"/>
    <lineage>
        <taxon>Eukaryota</taxon>
        <taxon>Fungi</taxon>
        <taxon>Dikarya</taxon>
        <taxon>Ascomycota</taxon>
        <taxon>Pezizomycotina</taxon>
        <taxon>Eurotiomycetes</taxon>
        <taxon>Eurotiomycetidae</taxon>
        <taxon>Onygenales</taxon>
        <taxon>Onygenaceae</taxon>
        <taxon>Coccidioides</taxon>
    </lineage>
</organism>
<name>A0A0J8S3B8_COCIT</name>
<dbReference type="AlphaFoldDB" id="A0A0J8S3B8"/>
<reference evidence="2" key="1">
    <citation type="journal article" date="2010" name="Genome Res.">
        <title>Population genomic sequencing of Coccidioides fungi reveals recent hybridization and transposon control.</title>
        <authorList>
            <person name="Neafsey D.E."/>
            <person name="Barker B.M."/>
            <person name="Sharpton T.J."/>
            <person name="Stajich J.E."/>
            <person name="Park D.J."/>
            <person name="Whiston E."/>
            <person name="Hung C.-Y."/>
            <person name="McMahan C."/>
            <person name="White J."/>
            <person name="Sykes S."/>
            <person name="Heiman D."/>
            <person name="Young S."/>
            <person name="Zeng Q."/>
            <person name="Abouelleil A."/>
            <person name="Aftuck L."/>
            <person name="Bessette D."/>
            <person name="Brown A."/>
            <person name="FitzGerald M."/>
            <person name="Lui A."/>
            <person name="Macdonald J.P."/>
            <person name="Priest M."/>
            <person name="Orbach M.J."/>
            <person name="Galgiani J.N."/>
            <person name="Kirkland T.N."/>
            <person name="Cole G.T."/>
            <person name="Birren B.W."/>
            <person name="Henn M.R."/>
            <person name="Taylor J.W."/>
            <person name="Rounsley S.D."/>
        </authorList>
    </citation>
    <scope>NUCLEOTIDE SEQUENCE [LARGE SCALE GENOMIC DNA]</scope>
    <source>
        <strain evidence="2">H538.4</strain>
    </source>
</reference>
<accession>A0A0J8S3B8</accession>
<dbReference type="Proteomes" id="UP000054563">
    <property type="component" value="Unassembled WGS sequence"/>
</dbReference>
<proteinExistence type="predicted"/>
<gene>
    <name evidence="1" type="ORF">CIHG_09753</name>
</gene>
<dbReference type="VEuPathDB" id="FungiDB:CIHG_09753"/>
<evidence type="ECO:0000313" key="2">
    <source>
        <dbReference type="Proteomes" id="UP000054563"/>
    </source>
</evidence>
<evidence type="ECO:0000313" key="1">
    <source>
        <dbReference type="EMBL" id="KMU91945.1"/>
    </source>
</evidence>
<dbReference type="EMBL" id="DS017048">
    <property type="protein sequence ID" value="KMU91945.1"/>
    <property type="molecule type" value="Genomic_DNA"/>
</dbReference>
<sequence>MIAKREKKKKYCQEEITETENEAQQKKKIEFKIRLEAKIIVHGYNYLAAVSVLRERIEKKIRRFLSQLQNLSEDNNSLPASEKVKKDDFEVMMFSDENDEKNNEMEDD</sequence>